<sequence length="155" mass="17010">MPNAGGLSDREAAIDALIRFVVALDDGDSKLSASSLTENAVMNLVFGNSGMQSRKIEGRDPVVEALMSKVGRPLDTTHMATNIRCMVNGDKAELTSVIFAQHFRLGEGQPPEFQDFWMNGNKYHCSIVRAGEQWEIESVTIEPAWTLGKPEVMIV</sequence>
<organism evidence="2 3">
    <name type="scientific">Cladophialophora chaetospira</name>
    <dbReference type="NCBI Taxonomy" id="386627"/>
    <lineage>
        <taxon>Eukaryota</taxon>
        <taxon>Fungi</taxon>
        <taxon>Dikarya</taxon>
        <taxon>Ascomycota</taxon>
        <taxon>Pezizomycotina</taxon>
        <taxon>Eurotiomycetes</taxon>
        <taxon>Chaetothyriomycetidae</taxon>
        <taxon>Chaetothyriales</taxon>
        <taxon>Herpotrichiellaceae</taxon>
        <taxon>Cladophialophora</taxon>
    </lineage>
</organism>
<gene>
    <name evidence="2" type="ORF">H2200_012776</name>
</gene>
<feature type="domain" description="SnoaL-like" evidence="1">
    <location>
        <begin position="7"/>
        <end position="139"/>
    </location>
</feature>
<dbReference type="InterPro" id="IPR032710">
    <property type="entry name" value="NTF2-like_dom_sf"/>
</dbReference>
<dbReference type="SUPFAM" id="SSF54427">
    <property type="entry name" value="NTF2-like"/>
    <property type="match status" value="1"/>
</dbReference>
<keyword evidence="3" id="KW-1185">Reference proteome</keyword>
<evidence type="ECO:0000259" key="1">
    <source>
        <dbReference type="Pfam" id="PF13577"/>
    </source>
</evidence>
<dbReference type="Proteomes" id="UP001172673">
    <property type="component" value="Unassembled WGS sequence"/>
</dbReference>
<name>A0AA39CBV0_9EURO</name>
<dbReference type="AlphaFoldDB" id="A0AA39CBV0"/>
<comment type="caution">
    <text evidence="2">The sequence shown here is derived from an EMBL/GenBank/DDBJ whole genome shotgun (WGS) entry which is preliminary data.</text>
</comment>
<dbReference type="Gene3D" id="3.10.450.50">
    <property type="match status" value="1"/>
</dbReference>
<evidence type="ECO:0000313" key="2">
    <source>
        <dbReference type="EMBL" id="KAJ9602583.1"/>
    </source>
</evidence>
<dbReference type="Pfam" id="PF13577">
    <property type="entry name" value="SnoaL_4"/>
    <property type="match status" value="1"/>
</dbReference>
<evidence type="ECO:0000313" key="3">
    <source>
        <dbReference type="Proteomes" id="UP001172673"/>
    </source>
</evidence>
<dbReference type="InterPro" id="IPR037401">
    <property type="entry name" value="SnoaL-like"/>
</dbReference>
<proteinExistence type="predicted"/>
<dbReference type="EMBL" id="JAPDRK010000025">
    <property type="protein sequence ID" value="KAJ9602583.1"/>
    <property type="molecule type" value="Genomic_DNA"/>
</dbReference>
<reference evidence="2" key="1">
    <citation type="submission" date="2022-10" db="EMBL/GenBank/DDBJ databases">
        <title>Culturing micro-colonial fungi from biological soil crusts in the Mojave desert and describing Neophaeococcomyces mojavensis, and introducing the new genera and species Taxawa tesnikishii.</title>
        <authorList>
            <person name="Kurbessoian T."/>
            <person name="Stajich J.E."/>
        </authorList>
    </citation>
    <scope>NUCLEOTIDE SEQUENCE</scope>
    <source>
        <strain evidence="2">TK_41</strain>
    </source>
</reference>
<accession>A0AA39CBV0</accession>
<protein>
    <recommendedName>
        <fullName evidence="1">SnoaL-like domain-containing protein</fullName>
    </recommendedName>
</protein>